<dbReference type="InterPro" id="IPR001478">
    <property type="entry name" value="PDZ"/>
</dbReference>
<dbReference type="Gene3D" id="1.20.80.10">
    <property type="match status" value="1"/>
</dbReference>
<dbReference type="InterPro" id="IPR018980">
    <property type="entry name" value="FERM_PH-like_C"/>
</dbReference>
<name>A0A4W6C858_LATCA</name>
<dbReference type="InParanoid" id="A0A4W6C858"/>
<dbReference type="InterPro" id="IPR011009">
    <property type="entry name" value="Kinase-like_dom_sf"/>
</dbReference>
<dbReference type="Gene3D" id="3.10.20.90">
    <property type="entry name" value="Phosphatidylinositol 3-kinase Catalytic Subunit, Chain A, domain 1"/>
    <property type="match status" value="1"/>
</dbReference>
<accession>A0A4W6C858</accession>
<dbReference type="InterPro" id="IPR000299">
    <property type="entry name" value="FERM_domain"/>
</dbReference>
<dbReference type="Gene3D" id="2.30.29.30">
    <property type="entry name" value="Pleckstrin-homology domain (PH domain)/Phosphotyrosine-binding domain (PTB)"/>
    <property type="match status" value="1"/>
</dbReference>
<feature type="domain" description="PDZ" evidence="5">
    <location>
        <begin position="846"/>
        <end position="931"/>
    </location>
</feature>
<dbReference type="CDD" id="cd06695">
    <property type="entry name" value="PDZ3_PTPN13_FRMPD2-like"/>
    <property type="match status" value="1"/>
</dbReference>
<feature type="compositionally biased region" description="Low complexity" evidence="3">
    <location>
        <begin position="1185"/>
        <end position="1237"/>
    </location>
</feature>
<dbReference type="InterPro" id="IPR018979">
    <property type="entry name" value="FERM_N"/>
</dbReference>
<feature type="compositionally biased region" description="Acidic residues" evidence="3">
    <location>
        <begin position="1337"/>
        <end position="1349"/>
    </location>
</feature>
<feature type="domain" description="PDZ" evidence="5">
    <location>
        <begin position="681"/>
        <end position="767"/>
    </location>
</feature>
<dbReference type="SUPFAM" id="SSF50156">
    <property type="entry name" value="PDZ domain-like"/>
    <property type="match status" value="3"/>
</dbReference>
<proteinExistence type="predicted"/>
<evidence type="ECO:0000259" key="5">
    <source>
        <dbReference type="PROSITE" id="PS50106"/>
    </source>
</evidence>
<feature type="domain" description="FERM" evidence="4">
    <location>
        <begin position="271"/>
        <end position="573"/>
    </location>
</feature>
<feature type="region of interest" description="Disordered" evidence="3">
    <location>
        <begin position="1269"/>
        <end position="1364"/>
    </location>
</feature>
<feature type="coiled-coil region" evidence="2">
    <location>
        <begin position="631"/>
        <end position="658"/>
    </location>
</feature>
<reference evidence="7" key="2">
    <citation type="submission" date="2025-08" db="UniProtKB">
        <authorList>
            <consortium name="Ensembl"/>
        </authorList>
    </citation>
    <scope>IDENTIFICATION</scope>
</reference>
<dbReference type="Pfam" id="PF09380">
    <property type="entry name" value="FERM_C"/>
    <property type="match status" value="1"/>
</dbReference>
<dbReference type="STRING" id="8187.ENSLCAP00010007835"/>
<dbReference type="CDD" id="cd06792">
    <property type="entry name" value="PDZ2-PTPN13_FRMPD2-like"/>
    <property type="match status" value="1"/>
</dbReference>
<reference evidence="7" key="3">
    <citation type="submission" date="2025-09" db="UniProtKB">
        <authorList>
            <consortium name="Ensembl"/>
        </authorList>
    </citation>
    <scope>IDENTIFICATION</scope>
</reference>
<gene>
    <name evidence="7" type="primary">FRMPD2</name>
</gene>
<dbReference type="InterPro" id="IPR029071">
    <property type="entry name" value="Ubiquitin-like_domsf"/>
</dbReference>
<dbReference type="InterPro" id="IPR011993">
    <property type="entry name" value="PH-like_dom_sf"/>
</dbReference>
<evidence type="ECO:0000256" key="1">
    <source>
        <dbReference type="ARBA" id="ARBA00022737"/>
    </source>
</evidence>
<feature type="domain" description="KIND" evidence="6">
    <location>
        <begin position="15"/>
        <end position="185"/>
    </location>
</feature>
<dbReference type="InterPro" id="IPR019748">
    <property type="entry name" value="FERM_central"/>
</dbReference>
<dbReference type="PROSITE" id="PS50057">
    <property type="entry name" value="FERM_3"/>
    <property type="match status" value="1"/>
</dbReference>
<dbReference type="Pfam" id="PF00373">
    <property type="entry name" value="FERM_M"/>
    <property type="match status" value="1"/>
</dbReference>
<dbReference type="SMART" id="SM01196">
    <property type="entry name" value="FERM_C"/>
    <property type="match status" value="1"/>
</dbReference>
<dbReference type="GeneTree" id="ENSGT00940000161964"/>
<feature type="compositionally biased region" description="Pro residues" evidence="3">
    <location>
        <begin position="1276"/>
        <end position="1289"/>
    </location>
</feature>
<dbReference type="Gene3D" id="1.10.510.10">
    <property type="entry name" value="Transferase(Phosphotransferase) domain 1"/>
    <property type="match status" value="1"/>
</dbReference>
<organism evidence="7 8">
    <name type="scientific">Lates calcarifer</name>
    <name type="common">Barramundi</name>
    <name type="synonym">Holocentrus calcarifer</name>
    <dbReference type="NCBI Taxonomy" id="8187"/>
    <lineage>
        <taxon>Eukaryota</taxon>
        <taxon>Metazoa</taxon>
        <taxon>Chordata</taxon>
        <taxon>Craniata</taxon>
        <taxon>Vertebrata</taxon>
        <taxon>Euteleostomi</taxon>
        <taxon>Actinopterygii</taxon>
        <taxon>Neopterygii</taxon>
        <taxon>Teleostei</taxon>
        <taxon>Neoteleostei</taxon>
        <taxon>Acanthomorphata</taxon>
        <taxon>Carangaria</taxon>
        <taxon>Carangaria incertae sedis</taxon>
        <taxon>Centropomidae</taxon>
        <taxon>Lates</taxon>
    </lineage>
</organism>
<keyword evidence="1" id="KW-0677">Repeat</keyword>
<dbReference type="Pfam" id="PF00595">
    <property type="entry name" value="PDZ"/>
    <property type="match status" value="3"/>
</dbReference>
<dbReference type="InterPro" id="IPR036034">
    <property type="entry name" value="PDZ_sf"/>
</dbReference>
<evidence type="ECO:0000313" key="7">
    <source>
        <dbReference type="Ensembl" id="ENSLCAP00010007835.1"/>
    </source>
</evidence>
<dbReference type="SUPFAM" id="SSF54236">
    <property type="entry name" value="Ubiquitin-like"/>
    <property type="match status" value="1"/>
</dbReference>
<feature type="domain" description="PDZ" evidence="5">
    <location>
        <begin position="985"/>
        <end position="1072"/>
    </location>
</feature>
<reference evidence="8" key="1">
    <citation type="submission" date="2015-09" db="EMBL/GenBank/DDBJ databases">
        <authorList>
            <person name="Sai Rama Sridatta P."/>
        </authorList>
    </citation>
    <scope>NUCLEOTIDE SEQUENCE [LARGE SCALE GENOMIC DNA]</scope>
</reference>
<dbReference type="Ensembl" id="ENSLCAT00010008025.1">
    <property type="protein sequence ID" value="ENSLCAP00010007835.1"/>
    <property type="gene ID" value="ENSLCAG00010003799.1"/>
</dbReference>
<dbReference type="Gene3D" id="2.30.42.10">
    <property type="match status" value="3"/>
</dbReference>
<feature type="compositionally biased region" description="Low complexity" evidence="3">
    <location>
        <begin position="1290"/>
        <end position="1300"/>
    </location>
</feature>
<dbReference type="SUPFAM" id="SSF56112">
    <property type="entry name" value="Protein kinase-like (PK-like)"/>
    <property type="match status" value="1"/>
</dbReference>
<dbReference type="SMART" id="SM00228">
    <property type="entry name" value="PDZ"/>
    <property type="match status" value="3"/>
</dbReference>
<sequence>YSTSRNVCRMSSTFVTLAEVLEARGGPLLEDEVWSLLLGTAESLVDVSYKGHNNMCNIISPTSLLLSATGTLAFKNCGLSDEVSTFTAPEMLQGLHFVAQMLVYSLGMTLYWSVDFHLPQNQPVQLSDHLNSLLLSMCEDLAHRRVNLNSILEACESQHKASILPPPTTVIRQLVEEVFHESVSLDIHLQYVPVCNICCGSVHQEAFSCYHSSISMTVNLLSLHLKSLYYKCLFCQALGPEFIRMPDEQQIVLELPGSIVSRKGRSCSSQREVTVVLPNGQYVVVRCDIKTRARDVFDMVVAHANLVEHFYFGLAFLDDDEYFFLDHETKISKVAPDSWKKGQISSFLVFLRVKFFVDDIAFILHRLTRHQYYLQLRKDILEDRLYCNEETGLFLAALALQAEFGDYMPELYGKNYYQPEHYVSKRMLEKMALPSVKEELPRLHASHAQMLPEEAEIEYLKIAQQLPEYGVMFHRVGREKRPVVGELVLGVCVKGIIVYEMKNHLRAVTRRFLWRETDSISTGVKITQSKSTMTRVCLSATGKKHGFITESSKIAQYVLNLCSAQHKFHSEMTSRQLNHTMIPGGKILYMSVYRARNLNLKRMSCSEGMLNHVGLTPGQPDSLSKSCDDLTAKLEARLRQQREMRREMSRELNKELRETGDPRDMKDRQCWRTPPEREIVCVNLKKDPKLGFGFVIVGEDNTGKLDLGIFIASIVPDGPAERDGRIKPGGRLISLNKTSLEGVTFSDAAAILQSSPDEVELIVSQPKRKICLSLYAQPEKFSQANILKRIQPICVLVSLISPGCFPIRDSEGPMSFLSVHFFLALFQDVCSRSPSILSLKTGERFVVELKKSSGSLGISVAGGINTNVRYGGIYIKSLVPGGAAEQDGRVQIGDRLLEVDGSNLRGVTHQQAVECLKRTGEVVNLLLEREPTVILEPRPESPCPPLAPSPSHIQPPRTEVSMETTLSGRAKDYSFVTDGERREEGVVLKKSLSGLGFSFYISQLHSGPDRGSVVRIKRLFPGQPALESGLLREGDVILSVNKEHVKDLSYQRVLFLLRGAPSEVHLLICRPGPGVLYDVDDNSLVSTHAHKCTHLLFMYIQKKTPELDPTHMKIIIQYENVCNYCGVNTKYNIYCLFICSGVREEADGSVTYCLMGNGLTIMADEEYLTITSTLEPSHNFPSSLPTRTPTTNPAAPGSQTSNSSSSFSSQNPNLSPHIPTTAISPSSLSSDTPTTCPLAHPSQPLTTQPPKAKHHPIQQGLLPSHYKAFSKNSRPMVPPPQPPAPPPTPITAQVISSAPPCVSPPAPSLPPTVLLSPAQSHTQLKEEPEKKEREYKDDDDDDEEDDEEEESRRKASYVVNVICS</sequence>
<keyword evidence="8" id="KW-1185">Reference proteome</keyword>
<dbReference type="SMART" id="SM00295">
    <property type="entry name" value="B41"/>
    <property type="match status" value="1"/>
</dbReference>
<dbReference type="SUPFAM" id="SSF50729">
    <property type="entry name" value="PH domain-like"/>
    <property type="match status" value="1"/>
</dbReference>
<dbReference type="PROSITE" id="PS51377">
    <property type="entry name" value="KIND"/>
    <property type="match status" value="1"/>
</dbReference>
<keyword evidence="2" id="KW-0175">Coiled coil</keyword>
<evidence type="ECO:0000259" key="4">
    <source>
        <dbReference type="PROSITE" id="PS50057"/>
    </source>
</evidence>
<dbReference type="PANTHER" id="PTHR46900">
    <property type="entry name" value="TYROSINE-PROTEIN PHOSPHATASE NON-RECEPTOR TYPE 13"/>
    <property type="match status" value="1"/>
</dbReference>
<dbReference type="InterPro" id="IPR014352">
    <property type="entry name" value="FERM/acyl-CoA-bd_prot_sf"/>
</dbReference>
<evidence type="ECO:0000256" key="2">
    <source>
        <dbReference type="SAM" id="Coils"/>
    </source>
</evidence>
<dbReference type="Proteomes" id="UP000314980">
    <property type="component" value="Unassembled WGS sequence"/>
</dbReference>
<evidence type="ECO:0000256" key="3">
    <source>
        <dbReference type="SAM" id="MobiDB-lite"/>
    </source>
</evidence>
<feature type="compositionally biased region" description="Pro residues" evidence="3">
    <location>
        <begin position="1301"/>
        <end position="1310"/>
    </location>
</feature>
<dbReference type="PRINTS" id="PR00935">
    <property type="entry name" value="BAND41"/>
</dbReference>
<feature type="region of interest" description="Disordered" evidence="3">
    <location>
        <begin position="1178"/>
        <end position="1257"/>
    </location>
</feature>
<evidence type="ECO:0000313" key="8">
    <source>
        <dbReference type="Proteomes" id="UP000314980"/>
    </source>
</evidence>
<dbReference type="SUPFAM" id="SSF47031">
    <property type="entry name" value="Second domain of FERM"/>
    <property type="match status" value="1"/>
</dbReference>
<dbReference type="InterPro" id="IPR035963">
    <property type="entry name" value="FERM_2"/>
</dbReference>
<dbReference type="InterPro" id="IPR052074">
    <property type="entry name" value="NonRcpt_TyrProt_Phosphatase"/>
</dbReference>
<dbReference type="SMART" id="SM00750">
    <property type="entry name" value="KIND"/>
    <property type="match status" value="1"/>
</dbReference>
<dbReference type="CDD" id="cd14473">
    <property type="entry name" value="FERM_B-lobe"/>
    <property type="match status" value="1"/>
</dbReference>
<feature type="region of interest" description="Disordered" evidence="3">
    <location>
        <begin position="936"/>
        <end position="957"/>
    </location>
</feature>
<dbReference type="PANTHER" id="PTHR46900:SF4">
    <property type="entry name" value="FERM AND PDZ DOMAIN CONTAINING 2"/>
    <property type="match status" value="1"/>
</dbReference>
<evidence type="ECO:0000259" key="6">
    <source>
        <dbReference type="PROSITE" id="PS51377"/>
    </source>
</evidence>
<dbReference type="InterPro" id="IPR019749">
    <property type="entry name" value="Band_41_domain"/>
</dbReference>
<dbReference type="InterPro" id="IPR011019">
    <property type="entry name" value="KIND_dom"/>
</dbReference>
<feature type="compositionally biased region" description="Basic and acidic residues" evidence="3">
    <location>
        <begin position="1323"/>
        <end position="1336"/>
    </location>
</feature>
<protein>
    <submittedName>
        <fullName evidence="7">FERM and PDZ domain containing 2</fullName>
    </submittedName>
</protein>
<dbReference type="PROSITE" id="PS50106">
    <property type="entry name" value="PDZ"/>
    <property type="match status" value="3"/>
</dbReference>
<dbReference type="Pfam" id="PF09379">
    <property type="entry name" value="FERM_N"/>
    <property type="match status" value="1"/>
</dbReference>